<dbReference type="GO" id="GO:0005737">
    <property type="term" value="C:cytoplasm"/>
    <property type="evidence" value="ECO:0007669"/>
    <property type="project" value="TreeGrafter"/>
</dbReference>
<protein>
    <recommendedName>
        <fullName evidence="5">EF-hand domain-containing protein</fullName>
    </recommendedName>
</protein>
<evidence type="ECO:0000256" key="2">
    <source>
        <dbReference type="ARBA" id="ARBA00022737"/>
    </source>
</evidence>
<dbReference type="Gene3D" id="1.10.238.10">
    <property type="entry name" value="EF-hand"/>
    <property type="match status" value="1"/>
</dbReference>
<dbReference type="PROSITE" id="PS50222">
    <property type="entry name" value="EF_HAND_2"/>
    <property type="match status" value="1"/>
</dbReference>
<feature type="region of interest" description="Disordered" evidence="4">
    <location>
        <begin position="1"/>
        <end position="57"/>
    </location>
</feature>
<accession>A0A8C0GHH2</accession>
<dbReference type="InterPro" id="IPR011992">
    <property type="entry name" value="EF-hand-dom_pair"/>
</dbReference>
<dbReference type="SUPFAM" id="SSF47473">
    <property type="entry name" value="EF-hand"/>
    <property type="match status" value="1"/>
</dbReference>
<dbReference type="InterPro" id="IPR002048">
    <property type="entry name" value="EF_hand_dom"/>
</dbReference>
<feature type="region of interest" description="Disordered" evidence="4">
    <location>
        <begin position="83"/>
        <end position="108"/>
    </location>
</feature>
<dbReference type="GO" id="GO:0005509">
    <property type="term" value="F:calcium ion binding"/>
    <property type="evidence" value="ECO:0007669"/>
    <property type="project" value="InterPro"/>
</dbReference>
<dbReference type="PROSITE" id="PS00018">
    <property type="entry name" value="EF_HAND_1"/>
    <property type="match status" value="1"/>
</dbReference>
<name>A0A8C0GHH2_CHEAB</name>
<dbReference type="PANTHER" id="PTHR45917:SF3">
    <property type="entry name" value="CALCIUM-BINDING PROTEIN 5"/>
    <property type="match status" value="1"/>
</dbReference>
<feature type="domain" description="EF-hand" evidence="5">
    <location>
        <begin position="158"/>
        <end position="193"/>
    </location>
</feature>
<keyword evidence="1" id="KW-0479">Metal-binding</keyword>
<dbReference type="Ensembl" id="ENSCABT00000007939.1">
    <property type="protein sequence ID" value="ENSCABP00000007269.1"/>
    <property type="gene ID" value="ENSCABG00000005506.1"/>
</dbReference>
<evidence type="ECO:0000256" key="4">
    <source>
        <dbReference type="SAM" id="MobiDB-lite"/>
    </source>
</evidence>
<dbReference type="AlphaFoldDB" id="A0A8C0GHH2"/>
<dbReference type="CDD" id="cd00051">
    <property type="entry name" value="EFh"/>
    <property type="match status" value="1"/>
</dbReference>
<reference evidence="6" key="1">
    <citation type="submission" date="2025-08" db="UniProtKB">
        <authorList>
            <consortium name="Ensembl"/>
        </authorList>
    </citation>
    <scope>IDENTIFICATION</scope>
</reference>
<dbReference type="FunFam" id="1.10.238.10:FF:000178">
    <property type="entry name" value="Calmodulin-2 A"/>
    <property type="match status" value="1"/>
</dbReference>
<keyword evidence="2" id="KW-0677">Repeat</keyword>
<dbReference type="Proteomes" id="UP000694404">
    <property type="component" value="Unplaced"/>
</dbReference>
<reference evidence="6" key="2">
    <citation type="submission" date="2025-09" db="UniProtKB">
        <authorList>
            <consortium name="Ensembl"/>
        </authorList>
    </citation>
    <scope>IDENTIFICATION</scope>
</reference>
<dbReference type="InterPro" id="IPR043582">
    <property type="entry name" value="CaBP1/2/4/5"/>
</dbReference>
<dbReference type="GO" id="GO:0005246">
    <property type="term" value="F:calcium channel regulator activity"/>
    <property type="evidence" value="ECO:0007669"/>
    <property type="project" value="TreeGrafter"/>
</dbReference>
<dbReference type="InterPro" id="IPR018247">
    <property type="entry name" value="EF_Hand_1_Ca_BS"/>
</dbReference>
<dbReference type="GO" id="GO:0043226">
    <property type="term" value="C:organelle"/>
    <property type="evidence" value="ECO:0007669"/>
    <property type="project" value="UniProtKB-ARBA"/>
</dbReference>
<organism evidence="6 7">
    <name type="scientific">Chelonoidis abingdonii</name>
    <name type="common">Abingdon island giant tortoise</name>
    <name type="synonym">Testudo abingdonii</name>
    <dbReference type="NCBI Taxonomy" id="106734"/>
    <lineage>
        <taxon>Eukaryota</taxon>
        <taxon>Metazoa</taxon>
        <taxon>Chordata</taxon>
        <taxon>Craniata</taxon>
        <taxon>Vertebrata</taxon>
        <taxon>Euteleostomi</taxon>
        <taxon>Archelosauria</taxon>
        <taxon>Testudinata</taxon>
        <taxon>Testudines</taxon>
        <taxon>Cryptodira</taxon>
        <taxon>Durocryptodira</taxon>
        <taxon>Testudinoidea</taxon>
        <taxon>Testudinidae</taxon>
        <taxon>Chelonoidis</taxon>
    </lineage>
</organism>
<dbReference type="Pfam" id="PF13499">
    <property type="entry name" value="EF-hand_7"/>
    <property type="match status" value="1"/>
</dbReference>
<evidence type="ECO:0000313" key="7">
    <source>
        <dbReference type="Proteomes" id="UP000694404"/>
    </source>
</evidence>
<dbReference type="PANTHER" id="PTHR45917">
    <property type="entry name" value="CALCIUM-BINDING PROTEIN 1-RELATED"/>
    <property type="match status" value="1"/>
</dbReference>
<keyword evidence="3" id="KW-0106">Calcium</keyword>
<keyword evidence="7" id="KW-1185">Reference proteome</keyword>
<evidence type="ECO:0000313" key="6">
    <source>
        <dbReference type="Ensembl" id="ENSCABP00000007269.1"/>
    </source>
</evidence>
<sequence>MGKGAQSPRGQSRGARHRVADGKGGSDPTRGRARVPGAGRGLGKGLGADEIEGEKPVGEEWDLVIKAGKEGWGWEPGCLGSHCSPKEKGASQVGAGAPSTSPTPRRAVGEHGFCRHPRTPGLCPRLGEGSQHSWVLGCGRQGSQQSWVPPRVGSPRLVPPAELREAFAEFDRDKDGLIGCKDLGQLMRSMGYMPTEMELLELSQQITMNLGGRVDFEDFVELMTPKLLAETAGMIGLQEMRDAFKEVREREPRIVRGEVREVPISQGALGKQRGILPPTLTEAPNGGGAELGFLGSWGSLATPTVTQGGHPISPSREGLLPY</sequence>
<dbReference type="SMART" id="SM00054">
    <property type="entry name" value="EFh"/>
    <property type="match status" value="1"/>
</dbReference>
<evidence type="ECO:0000256" key="1">
    <source>
        <dbReference type="ARBA" id="ARBA00022723"/>
    </source>
</evidence>
<proteinExistence type="predicted"/>
<evidence type="ECO:0000256" key="3">
    <source>
        <dbReference type="ARBA" id="ARBA00022837"/>
    </source>
</evidence>
<evidence type="ECO:0000259" key="5">
    <source>
        <dbReference type="PROSITE" id="PS50222"/>
    </source>
</evidence>